<evidence type="ECO:0000256" key="7">
    <source>
        <dbReference type="ARBA" id="ARBA00022723"/>
    </source>
</evidence>
<keyword evidence="9" id="KW-0460">Magnesium</keyword>
<comment type="pathway">
    <text evidence="2">Amino-acid biosynthesis; L-serine biosynthesis; L-serine from 3-phospho-D-glycerate: step 3/3.</text>
</comment>
<comment type="catalytic activity">
    <reaction evidence="12">
        <text>O-phospho-L-serine + H2O = L-serine + phosphate</text>
        <dbReference type="Rhea" id="RHEA:21208"/>
        <dbReference type="ChEBI" id="CHEBI:15377"/>
        <dbReference type="ChEBI" id="CHEBI:33384"/>
        <dbReference type="ChEBI" id="CHEBI:43474"/>
        <dbReference type="ChEBI" id="CHEBI:57524"/>
        <dbReference type="EC" id="3.1.3.3"/>
    </reaction>
</comment>
<protein>
    <recommendedName>
        <fullName evidence="5">Phosphoserine phosphatase</fullName>
        <ecNumber evidence="4">3.1.3.3</ecNumber>
    </recommendedName>
    <alternativeName>
        <fullName evidence="11">O-phosphoserine phosphohydrolase</fullName>
    </alternativeName>
</protein>
<dbReference type="PANTHER" id="PTHR43344:SF2">
    <property type="entry name" value="PHOSPHOSERINE PHOSPHATASE"/>
    <property type="match status" value="1"/>
</dbReference>
<evidence type="ECO:0000256" key="6">
    <source>
        <dbReference type="ARBA" id="ARBA00022605"/>
    </source>
</evidence>
<keyword evidence="14" id="KW-0732">Signal</keyword>
<dbReference type="InterPro" id="IPR023214">
    <property type="entry name" value="HAD_sf"/>
</dbReference>
<evidence type="ECO:0000256" key="13">
    <source>
        <dbReference type="ARBA" id="ARBA00048523"/>
    </source>
</evidence>
<dbReference type="NCBIfam" id="TIGR00338">
    <property type="entry name" value="serB"/>
    <property type="match status" value="1"/>
</dbReference>
<name>A0ABV9H7E8_9HYPH</name>
<evidence type="ECO:0000256" key="9">
    <source>
        <dbReference type="ARBA" id="ARBA00022842"/>
    </source>
</evidence>
<dbReference type="SFLD" id="SFLDS00003">
    <property type="entry name" value="Haloacid_Dehalogenase"/>
    <property type="match status" value="1"/>
</dbReference>
<dbReference type="SUPFAM" id="SSF56784">
    <property type="entry name" value="HAD-like"/>
    <property type="match status" value="1"/>
</dbReference>
<comment type="caution">
    <text evidence="15">The sequence shown here is derived from an EMBL/GenBank/DDBJ whole genome shotgun (WGS) entry which is preliminary data.</text>
</comment>
<evidence type="ECO:0000256" key="14">
    <source>
        <dbReference type="SAM" id="SignalP"/>
    </source>
</evidence>
<evidence type="ECO:0000256" key="2">
    <source>
        <dbReference type="ARBA" id="ARBA00005135"/>
    </source>
</evidence>
<keyword evidence="7" id="KW-0479">Metal-binding</keyword>
<evidence type="ECO:0000256" key="12">
    <source>
        <dbReference type="ARBA" id="ARBA00048138"/>
    </source>
</evidence>
<dbReference type="InterPro" id="IPR050582">
    <property type="entry name" value="HAD-like_SerB"/>
</dbReference>
<comment type="catalytic activity">
    <reaction evidence="13">
        <text>O-phospho-D-serine + H2O = D-serine + phosphate</text>
        <dbReference type="Rhea" id="RHEA:24873"/>
        <dbReference type="ChEBI" id="CHEBI:15377"/>
        <dbReference type="ChEBI" id="CHEBI:35247"/>
        <dbReference type="ChEBI" id="CHEBI:43474"/>
        <dbReference type="ChEBI" id="CHEBI:58680"/>
        <dbReference type="EC" id="3.1.3.3"/>
    </reaction>
</comment>
<keyword evidence="6" id="KW-0028">Amino-acid biosynthesis</keyword>
<evidence type="ECO:0000256" key="11">
    <source>
        <dbReference type="ARBA" id="ARBA00031693"/>
    </source>
</evidence>
<dbReference type="RefSeq" id="WP_374829218.1">
    <property type="nucleotide sequence ID" value="NZ_JBHEEZ010000001.1"/>
</dbReference>
<keyword evidence="16" id="KW-1185">Reference proteome</keyword>
<feature type="chain" id="PRO_5046634871" description="Phosphoserine phosphatase" evidence="14">
    <location>
        <begin position="19"/>
        <end position="299"/>
    </location>
</feature>
<accession>A0ABV9H7E8</accession>
<feature type="signal peptide" evidence="14">
    <location>
        <begin position="1"/>
        <end position="18"/>
    </location>
</feature>
<dbReference type="NCBIfam" id="TIGR01488">
    <property type="entry name" value="HAD-SF-IB"/>
    <property type="match status" value="1"/>
</dbReference>
<dbReference type="Gene3D" id="3.40.50.1000">
    <property type="entry name" value="HAD superfamily/HAD-like"/>
    <property type="match status" value="1"/>
</dbReference>
<comment type="cofactor">
    <cofactor evidence="1">
        <name>Mg(2+)</name>
        <dbReference type="ChEBI" id="CHEBI:18420"/>
    </cofactor>
</comment>
<dbReference type="SFLD" id="SFLDF00029">
    <property type="entry name" value="phosphoserine_phosphatase"/>
    <property type="match status" value="1"/>
</dbReference>
<dbReference type="InterPro" id="IPR004469">
    <property type="entry name" value="PSP"/>
</dbReference>
<dbReference type="GO" id="GO:0016787">
    <property type="term" value="F:hydrolase activity"/>
    <property type="evidence" value="ECO:0007669"/>
    <property type="project" value="UniProtKB-KW"/>
</dbReference>
<evidence type="ECO:0000256" key="1">
    <source>
        <dbReference type="ARBA" id="ARBA00001946"/>
    </source>
</evidence>
<evidence type="ECO:0000256" key="10">
    <source>
        <dbReference type="ARBA" id="ARBA00023299"/>
    </source>
</evidence>
<keyword evidence="10" id="KW-0718">Serine biosynthesis</keyword>
<dbReference type="InterPro" id="IPR036412">
    <property type="entry name" value="HAD-like_sf"/>
</dbReference>
<evidence type="ECO:0000256" key="4">
    <source>
        <dbReference type="ARBA" id="ARBA00012640"/>
    </source>
</evidence>
<dbReference type="EC" id="3.1.3.3" evidence="4"/>
<dbReference type="PANTHER" id="PTHR43344">
    <property type="entry name" value="PHOSPHOSERINE PHOSPHATASE"/>
    <property type="match status" value="1"/>
</dbReference>
<dbReference type="Proteomes" id="UP001596042">
    <property type="component" value="Unassembled WGS sequence"/>
</dbReference>
<reference evidence="16" key="1">
    <citation type="journal article" date="2019" name="Int. J. Syst. Evol. Microbiol.">
        <title>The Global Catalogue of Microorganisms (GCM) 10K type strain sequencing project: providing services to taxonomists for standard genome sequencing and annotation.</title>
        <authorList>
            <consortium name="The Broad Institute Genomics Platform"/>
            <consortium name="The Broad Institute Genome Sequencing Center for Infectious Disease"/>
            <person name="Wu L."/>
            <person name="Ma J."/>
        </authorList>
    </citation>
    <scope>NUCLEOTIDE SEQUENCE [LARGE SCALE GENOMIC DNA]</scope>
    <source>
        <strain evidence="16">CGMCC 1.15731</strain>
    </source>
</reference>
<dbReference type="EMBL" id="JBHSEL010000053">
    <property type="protein sequence ID" value="MFC4625383.1"/>
    <property type="molecule type" value="Genomic_DNA"/>
</dbReference>
<dbReference type="SFLD" id="SFLDG01137">
    <property type="entry name" value="C1.6.1:_Phosphoserine_Phosphat"/>
    <property type="match status" value="1"/>
</dbReference>
<evidence type="ECO:0000313" key="15">
    <source>
        <dbReference type="EMBL" id="MFC4625383.1"/>
    </source>
</evidence>
<dbReference type="CDD" id="cd07500">
    <property type="entry name" value="HAD_PSP"/>
    <property type="match status" value="1"/>
</dbReference>
<evidence type="ECO:0000256" key="8">
    <source>
        <dbReference type="ARBA" id="ARBA00022801"/>
    </source>
</evidence>
<dbReference type="Pfam" id="PF12710">
    <property type="entry name" value="HAD"/>
    <property type="match status" value="1"/>
</dbReference>
<gene>
    <name evidence="15" type="primary">serB</name>
    <name evidence="15" type="ORF">ACFO1V_09135</name>
</gene>
<comment type="similarity">
    <text evidence="3">Belongs to the HAD-like hydrolase superfamily. SerB family.</text>
</comment>
<evidence type="ECO:0000313" key="16">
    <source>
        <dbReference type="Proteomes" id="UP001596042"/>
    </source>
</evidence>
<dbReference type="SFLD" id="SFLDG01136">
    <property type="entry name" value="C1.6:_Phosphoserine_Phosphatas"/>
    <property type="match status" value="1"/>
</dbReference>
<proteinExistence type="inferred from homology"/>
<organism evidence="15 16">
    <name type="scientific">Daeguia caeni</name>
    <dbReference type="NCBI Taxonomy" id="439612"/>
    <lineage>
        <taxon>Bacteria</taxon>
        <taxon>Pseudomonadati</taxon>
        <taxon>Pseudomonadota</taxon>
        <taxon>Alphaproteobacteria</taxon>
        <taxon>Hyphomicrobiales</taxon>
        <taxon>Brucellaceae</taxon>
        <taxon>Daeguia</taxon>
    </lineage>
</organism>
<sequence>MSAPASLVATLIANPASAALVPSLGIKASEAVNATGLYWLADNIACDIPLPTGMDAAEAEANLRTAIDGEPVDVVVQEQDKRRKKILIADMDSTMIAQECIDELAEEAGLREHVAAITARAMNGEIAFEPALRERVALLKGLPLDVIDKVIATRITLTPGGPELVRTMRRHGFHTALVSGGFTAFTRRIAEMIGFNEDRANILIDDGTHLTGTVAEPILGREAKFEKLVEIAKRLGLTPADAIAVGDGANDLGMLQLAGTGVALHAKPAVAAQAKVRIDHGDLTALLYLQGYRKSDFVL</sequence>
<keyword evidence="8 15" id="KW-0378">Hydrolase</keyword>
<evidence type="ECO:0000256" key="5">
    <source>
        <dbReference type="ARBA" id="ARBA00015196"/>
    </source>
</evidence>
<evidence type="ECO:0000256" key="3">
    <source>
        <dbReference type="ARBA" id="ARBA00009184"/>
    </source>
</evidence>